<sequence length="615" mass="64481">MNRQTFLYAILISFSISCGKSGNPPAKQELTVTPNSITLGGSKGEKATVTLHATMDWTLSISPSVTWLTFNVSEGAAGHHEIQITTSSDNFDAERTATFTIIPMGMNGGSMPSKLEPVTVKQQSKAGSFSVNKSDMLIAGIEQELDSFRISSNIGWTITTTASWLTLGTTTGSNNAKIEIINKADNFSGVELTGTITVTPALSSIPAHVINVKQGPWSRCYGGSSFDEIIASAKATDGSLVLAGNTESMDGDLAANHGLGDILLAKTDANGKKLWQKAFGGSGQDEARSVTVASDGGILVAGVTRSNNGDVSGLKGNDDAWVFKTDVNGNLLWQKTYGGTGWDEGNCILATTDGGFVLTGKAGSTDGDFAGAGNKNLFFLKANSSGVVSWVRLYGGANTEYGTNILNTNDGGYLLAGSVTSIDGDAAGNPNTIGKPWLIKTDDKGILVWQTTINHNRFAIAGGMINSGTGFIVCGKRQMDNTIPGVGMNDENVFVTKLESDGSISWTHVYGGSRIDHATSIIAAHDGNFMIGGYTESNDGDVAGNKGSYDMWLLKIDASGNKLWQQTAGGSRFDQAAGIHLAANNAYWLAGTSSSPGFNTLDNNSYSGVLLKVKE</sequence>
<evidence type="ECO:0000313" key="3">
    <source>
        <dbReference type="EMBL" id="RZS71988.1"/>
    </source>
</evidence>
<dbReference type="RefSeq" id="WP_130542453.1">
    <property type="nucleotide sequence ID" value="NZ_CP042431.1"/>
</dbReference>
<evidence type="ECO:0000259" key="2">
    <source>
        <dbReference type="Pfam" id="PF19190"/>
    </source>
</evidence>
<dbReference type="InterPro" id="IPR024361">
    <property type="entry name" value="BACON"/>
</dbReference>
<dbReference type="OrthoDB" id="9811934at2"/>
<dbReference type="Pfam" id="PF19190">
    <property type="entry name" value="BACON_2"/>
    <property type="match status" value="1"/>
</dbReference>
<dbReference type="CDD" id="cd14948">
    <property type="entry name" value="BACON"/>
    <property type="match status" value="2"/>
</dbReference>
<accession>A0A4Q7MTW7</accession>
<dbReference type="AlphaFoldDB" id="A0A4Q7MTW7"/>
<dbReference type="PANTHER" id="PTHR42754">
    <property type="entry name" value="ENDOGLUCANASE"/>
    <property type="match status" value="1"/>
</dbReference>
<dbReference type="InterPro" id="IPR013783">
    <property type="entry name" value="Ig-like_fold"/>
</dbReference>
<dbReference type="Pfam" id="PF13004">
    <property type="entry name" value="BACON"/>
    <property type="match status" value="1"/>
</dbReference>
<comment type="caution">
    <text evidence="3">The sequence shown here is derived from an EMBL/GenBank/DDBJ whole genome shotgun (WGS) entry which is preliminary data.</text>
</comment>
<evidence type="ECO:0000259" key="1">
    <source>
        <dbReference type="Pfam" id="PF13004"/>
    </source>
</evidence>
<dbReference type="EMBL" id="SGXA01000002">
    <property type="protein sequence ID" value="RZS71988.1"/>
    <property type="molecule type" value="Genomic_DNA"/>
</dbReference>
<dbReference type="Proteomes" id="UP000293874">
    <property type="component" value="Unassembled WGS sequence"/>
</dbReference>
<feature type="domain" description="BACON" evidence="1">
    <location>
        <begin position="60"/>
        <end position="122"/>
    </location>
</feature>
<name>A0A4Q7MTW7_9BACT</name>
<proteinExistence type="predicted"/>
<reference evidence="3 4" key="1">
    <citation type="submission" date="2019-02" db="EMBL/GenBank/DDBJ databases">
        <title>Genomic Encyclopedia of Type Strains, Phase IV (KMG-IV): sequencing the most valuable type-strain genomes for metagenomic binning, comparative biology and taxonomic classification.</title>
        <authorList>
            <person name="Goeker M."/>
        </authorList>
    </citation>
    <scope>NUCLEOTIDE SEQUENCE [LARGE SCALE GENOMIC DNA]</scope>
    <source>
        <strain evidence="3 4">DSM 18116</strain>
    </source>
</reference>
<gene>
    <name evidence="3" type="ORF">EV199_3902</name>
</gene>
<dbReference type="Gene3D" id="2.60.40.10">
    <property type="entry name" value="Immunoglobulins"/>
    <property type="match status" value="2"/>
</dbReference>
<keyword evidence="4" id="KW-1185">Reference proteome</keyword>
<feature type="domain" description="BACON" evidence="2">
    <location>
        <begin position="148"/>
        <end position="199"/>
    </location>
</feature>
<dbReference type="PROSITE" id="PS51257">
    <property type="entry name" value="PROKAR_LIPOPROTEIN"/>
    <property type="match status" value="1"/>
</dbReference>
<dbReference type="PANTHER" id="PTHR42754:SF1">
    <property type="entry name" value="LIPOPROTEIN"/>
    <property type="match status" value="1"/>
</dbReference>
<evidence type="ECO:0000313" key="4">
    <source>
        <dbReference type="Proteomes" id="UP000293874"/>
    </source>
</evidence>
<protein>
    <submittedName>
        <fullName evidence="3">All-beta uncharacterized protein</fullName>
    </submittedName>
</protein>
<organism evidence="3 4">
    <name type="scientific">Pseudobacter ginsenosidimutans</name>
    <dbReference type="NCBI Taxonomy" id="661488"/>
    <lineage>
        <taxon>Bacteria</taxon>
        <taxon>Pseudomonadati</taxon>
        <taxon>Bacteroidota</taxon>
        <taxon>Chitinophagia</taxon>
        <taxon>Chitinophagales</taxon>
        <taxon>Chitinophagaceae</taxon>
        <taxon>Pseudobacter</taxon>
    </lineage>
</organism>